<dbReference type="AlphaFoldDB" id="H0HUP2"/>
<dbReference type="PATRIC" id="fig|1107882.3.peg.3807"/>
<evidence type="ECO:0000313" key="4">
    <source>
        <dbReference type="EMBL" id="EHK55588.1"/>
    </source>
</evidence>
<dbReference type="RefSeq" id="WP_008837515.1">
    <property type="nucleotide sequence ID" value="NZ_AHAM01000159.1"/>
</dbReference>
<dbReference type="InterPro" id="IPR001155">
    <property type="entry name" value="OxRdtase_FMN_N"/>
</dbReference>
<evidence type="ECO:0000259" key="3">
    <source>
        <dbReference type="Pfam" id="PF00724"/>
    </source>
</evidence>
<dbReference type="OrthoDB" id="9804454at2"/>
<evidence type="ECO:0000256" key="2">
    <source>
        <dbReference type="ARBA" id="ARBA00023002"/>
    </source>
</evidence>
<dbReference type="GO" id="GO:0016491">
    <property type="term" value="F:oxidoreductase activity"/>
    <property type="evidence" value="ECO:0007669"/>
    <property type="project" value="UniProtKB-KW"/>
</dbReference>
<evidence type="ECO:0000313" key="5">
    <source>
        <dbReference type="Proteomes" id="UP000003250"/>
    </source>
</evidence>
<organism evidence="4 5">
    <name type="scientific">Mesorhizobium alhagi CCNWXJ12-2</name>
    <dbReference type="NCBI Taxonomy" id="1107882"/>
    <lineage>
        <taxon>Bacteria</taxon>
        <taxon>Pseudomonadati</taxon>
        <taxon>Pseudomonadota</taxon>
        <taxon>Alphaproteobacteria</taxon>
        <taxon>Hyphomicrobiales</taxon>
        <taxon>Phyllobacteriaceae</taxon>
        <taxon>Allomesorhizobium</taxon>
    </lineage>
</organism>
<name>H0HUP2_9HYPH</name>
<dbReference type="PANTHER" id="PTHR43656">
    <property type="entry name" value="BINDING OXIDOREDUCTASE, PUTATIVE (AFU_ORTHOLOGUE AFUA_2G08260)-RELATED"/>
    <property type="match status" value="1"/>
</dbReference>
<accession>H0HUP2</accession>
<gene>
    <name evidence="4" type="ORF">MAXJ12_19508</name>
</gene>
<dbReference type="InterPro" id="IPR051799">
    <property type="entry name" value="NADH_flavin_oxidoreductase"/>
</dbReference>
<dbReference type="Gene3D" id="3.20.20.70">
    <property type="entry name" value="Aldolase class I"/>
    <property type="match status" value="1"/>
</dbReference>
<dbReference type="Pfam" id="PF00724">
    <property type="entry name" value="Oxidored_FMN"/>
    <property type="match status" value="1"/>
</dbReference>
<feature type="domain" description="NADH:flavin oxidoreductase/NADH oxidase N-terminal" evidence="3">
    <location>
        <begin position="2"/>
        <end position="225"/>
    </location>
</feature>
<dbReference type="Proteomes" id="UP000003250">
    <property type="component" value="Unassembled WGS sequence"/>
</dbReference>
<protein>
    <submittedName>
        <fullName evidence="4">NADH:flavin oxidoreductase/NADH oxidase</fullName>
    </submittedName>
</protein>
<sequence length="444" mass="49906">MIFEERTLGNVTFRNRILRSSVGGRMCAYDGTVTDVWRNFELKFARGGVGGIISTTFSTNPRRQSPLEYPTISDKKYVRPLKVAIDAIKGEGCRYIVQIGDPGAATQLSLFPEREDELSSSNGFEPLYGYGSFRREMSAQQISKAIFDFEIAAARVQDAGADGVEITAEKGYLIHQFLNPGMNRRKDDWGGSPERRFRLLEEIVKAVRSRVGREYLVGVRIAAADFNYLPYLNFAFRVPWVWPLRHHFLGNSVETTMRYGLRLKELGVDYLHVVNGYGFPNPKGNPGSFPLEEVKLFCNATRHLSWKAAIRAALLNLVPNWIARPIFGLGWSYKEGISLNDALQFRAGTGLPVITNGGYQMRPGMEAALQRGCDFVSMARALIATPDLVDRFKQGLDKPEAPCTFCNRCCARTATSPLGCYELARFKGSEEDMYRQIMELNTPR</sequence>
<dbReference type="PANTHER" id="PTHR43656:SF2">
    <property type="entry name" value="BINDING OXIDOREDUCTASE, PUTATIVE (AFU_ORTHOLOGUE AFUA_2G08260)-RELATED"/>
    <property type="match status" value="1"/>
</dbReference>
<proteinExistence type="predicted"/>
<dbReference type="InterPro" id="IPR013785">
    <property type="entry name" value="Aldolase_TIM"/>
</dbReference>
<reference evidence="4 5" key="1">
    <citation type="journal article" date="2012" name="J. Bacteriol.">
        <title>Draft Genome Sequence of Mesorhizobium alhagi CCNWXJ12-2T, a Novel Salt-Resistant Species Isolated from the Desert of Northwestern China.</title>
        <authorList>
            <person name="Zhou M."/>
            <person name="Chen W."/>
            <person name="Chen H."/>
            <person name="Wei G."/>
        </authorList>
    </citation>
    <scope>NUCLEOTIDE SEQUENCE [LARGE SCALE GENOMIC DNA]</scope>
    <source>
        <strain evidence="4 5">CCNWXJ12-2</strain>
    </source>
</reference>
<evidence type="ECO:0000256" key="1">
    <source>
        <dbReference type="ARBA" id="ARBA00022630"/>
    </source>
</evidence>
<dbReference type="EMBL" id="AHAM01000159">
    <property type="protein sequence ID" value="EHK55588.1"/>
    <property type="molecule type" value="Genomic_DNA"/>
</dbReference>
<dbReference type="GO" id="GO:0010181">
    <property type="term" value="F:FMN binding"/>
    <property type="evidence" value="ECO:0007669"/>
    <property type="project" value="InterPro"/>
</dbReference>
<dbReference type="SUPFAM" id="SSF51395">
    <property type="entry name" value="FMN-linked oxidoreductases"/>
    <property type="match status" value="1"/>
</dbReference>
<dbReference type="CDD" id="cd02803">
    <property type="entry name" value="OYE_like_FMN_family"/>
    <property type="match status" value="1"/>
</dbReference>
<keyword evidence="5" id="KW-1185">Reference proteome</keyword>
<keyword evidence="1" id="KW-0285">Flavoprotein</keyword>
<keyword evidence="2" id="KW-0560">Oxidoreductase</keyword>